<dbReference type="Gene3D" id="1.10.8.850">
    <property type="entry name" value="Histone-lysine N methyltransferase , C-terminal domain-like"/>
    <property type="match status" value="1"/>
</dbReference>
<feature type="region of interest" description="Disordered" evidence="1">
    <location>
        <begin position="58"/>
        <end position="82"/>
    </location>
</feature>
<sequence length="324" mass="35111">MRMDAALDAMMSYGFPEELIVTTVKELLDVYGMDGWPFIEEASYRVLLDSILEKVEKEAKEKGDSPPSGGRDGNNTKASCAGPSSEALVHTYSSEEALLQSNVNLDIASDTDNNKAPVTALRADGFECNTCPPEAEVEGNTWKDINLDQGSREKQMSNSNGNFHAVPKLGSSSHSVQHDIRSPERVDALPRRSRRPYHGWISSDDEEELVELTPAPFHETLAKILYTTDVSRIAREDGTGEWFMREKEGHEGGEAAATPDSLGQSNTQPDSQPTVVNQINNNGGETNAEGGTQDPDAVEVASGSPLPGVNVIIIGSRILPTLEE</sequence>
<evidence type="ECO:0000256" key="1">
    <source>
        <dbReference type="SAM" id="MobiDB-lite"/>
    </source>
</evidence>
<evidence type="ECO:0000313" key="3">
    <source>
        <dbReference type="EMBL" id="KAF2319060.1"/>
    </source>
</evidence>
<feature type="compositionally biased region" description="Basic and acidic residues" evidence="1">
    <location>
        <begin position="176"/>
        <end position="190"/>
    </location>
</feature>
<dbReference type="AlphaFoldDB" id="A0A6A6N003"/>
<accession>A0A6A6N003</accession>
<dbReference type="PANTHER" id="PTHR34271">
    <property type="entry name" value="NUCLEOLAR HISTONE METHYLTRANSFERASE-RELATED PROTEIN"/>
    <property type="match status" value="1"/>
</dbReference>
<feature type="region of interest" description="Disordered" evidence="1">
    <location>
        <begin position="247"/>
        <end position="307"/>
    </location>
</feature>
<dbReference type="Pfam" id="PF10440">
    <property type="entry name" value="WIYLD"/>
    <property type="match status" value="1"/>
</dbReference>
<feature type="domain" description="WIYLD" evidence="2">
    <location>
        <begin position="1"/>
        <end position="56"/>
    </location>
</feature>
<evidence type="ECO:0000259" key="2">
    <source>
        <dbReference type="Pfam" id="PF10440"/>
    </source>
</evidence>
<name>A0A6A6N003_HEVBR</name>
<gene>
    <name evidence="3" type="ORF">GH714_013034</name>
</gene>
<comment type="caution">
    <text evidence="3">The sequence shown here is derived from an EMBL/GenBank/DDBJ whole genome shotgun (WGS) entry which is preliminary data.</text>
</comment>
<dbReference type="Proteomes" id="UP000467840">
    <property type="component" value="Chromosome 10"/>
</dbReference>
<dbReference type="PANTHER" id="PTHR34271:SF17">
    <property type="entry name" value="WIYLD DOMAIN-CONTAINING PROTEIN"/>
    <property type="match status" value="1"/>
</dbReference>
<feature type="compositionally biased region" description="Low complexity" evidence="1">
    <location>
        <begin position="280"/>
        <end position="292"/>
    </location>
</feature>
<organism evidence="3 4">
    <name type="scientific">Hevea brasiliensis</name>
    <name type="common">Para rubber tree</name>
    <name type="synonym">Siphonia brasiliensis</name>
    <dbReference type="NCBI Taxonomy" id="3981"/>
    <lineage>
        <taxon>Eukaryota</taxon>
        <taxon>Viridiplantae</taxon>
        <taxon>Streptophyta</taxon>
        <taxon>Embryophyta</taxon>
        <taxon>Tracheophyta</taxon>
        <taxon>Spermatophyta</taxon>
        <taxon>Magnoliopsida</taxon>
        <taxon>eudicotyledons</taxon>
        <taxon>Gunneridae</taxon>
        <taxon>Pentapetalae</taxon>
        <taxon>rosids</taxon>
        <taxon>fabids</taxon>
        <taxon>Malpighiales</taxon>
        <taxon>Euphorbiaceae</taxon>
        <taxon>Crotonoideae</taxon>
        <taxon>Micrandreae</taxon>
        <taxon>Hevea</taxon>
    </lineage>
</organism>
<keyword evidence="4" id="KW-1185">Reference proteome</keyword>
<dbReference type="EMBL" id="JAAGAX010000003">
    <property type="protein sequence ID" value="KAF2319060.1"/>
    <property type="molecule type" value="Genomic_DNA"/>
</dbReference>
<dbReference type="InterPro" id="IPR043017">
    <property type="entry name" value="WIYLD_dom_sf"/>
</dbReference>
<feature type="compositionally biased region" description="Polar residues" evidence="1">
    <location>
        <begin position="261"/>
        <end position="279"/>
    </location>
</feature>
<protein>
    <recommendedName>
        <fullName evidence="2">WIYLD domain-containing protein</fullName>
    </recommendedName>
</protein>
<feature type="region of interest" description="Disordered" evidence="1">
    <location>
        <begin position="152"/>
        <end position="192"/>
    </location>
</feature>
<dbReference type="InterPro" id="IPR018848">
    <property type="entry name" value="WIYLD_domain"/>
</dbReference>
<evidence type="ECO:0000313" key="4">
    <source>
        <dbReference type="Proteomes" id="UP000467840"/>
    </source>
</evidence>
<reference evidence="3 4" key="1">
    <citation type="journal article" date="2020" name="Mol. Plant">
        <title>The Chromosome-Based Rubber Tree Genome Provides New Insights into Spurge Genome Evolution and Rubber Biosynthesis.</title>
        <authorList>
            <person name="Liu J."/>
            <person name="Shi C."/>
            <person name="Shi C.C."/>
            <person name="Li W."/>
            <person name="Zhang Q.J."/>
            <person name="Zhang Y."/>
            <person name="Li K."/>
            <person name="Lu H.F."/>
            <person name="Shi C."/>
            <person name="Zhu S.T."/>
            <person name="Xiao Z.Y."/>
            <person name="Nan H."/>
            <person name="Yue Y."/>
            <person name="Zhu X.G."/>
            <person name="Wu Y."/>
            <person name="Hong X.N."/>
            <person name="Fan G.Y."/>
            <person name="Tong Y."/>
            <person name="Zhang D."/>
            <person name="Mao C.L."/>
            <person name="Liu Y.L."/>
            <person name="Hao S.J."/>
            <person name="Liu W.Q."/>
            <person name="Lv M.Q."/>
            <person name="Zhang H.B."/>
            <person name="Liu Y."/>
            <person name="Hu-Tang G.R."/>
            <person name="Wang J.P."/>
            <person name="Wang J.H."/>
            <person name="Sun Y.H."/>
            <person name="Ni S.B."/>
            <person name="Chen W.B."/>
            <person name="Zhang X.C."/>
            <person name="Jiao Y.N."/>
            <person name="Eichler E.E."/>
            <person name="Li G.H."/>
            <person name="Liu X."/>
            <person name="Gao L.Z."/>
        </authorList>
    </citation>
    <scope>NUCLEOTIDE SEQUENCE [LARGE SCALE GENOMIC DNA]</scope>
    <source>
        <strain evidence="4">cv. GT1</strain>
        <tissue evidence="3">Leaf</tissue>
    </source>
</reference>
<proteinExistence type="predicted"/>